<protein>
    <submittedName>
        <fullName evidence="2">Uncharacterized protein</fullName>
    </submittedName>
</protein>
<accession>A0AA88M2R3</accession>
<dbReference type="InterPro" id="IPR008405">
    <property type="entry name" value="ApoL"/>
</dbReference>
<dbReference type="Pfam" id="PF05461">
    <property type="entry name" value="ApoL"/>
    <property type="match status" value="1"/>
</dbReference>
<dbReference type="GO" id="GO:0016020">
    <property type="term" value="C:membrane"/>
    <property type="evidence" value="ECO:0007669"/>
    <property type="project" value="TreeGrafter"/>
</dbReference>
<proteinExistence type="inferred from homology"/>
<dbReference type="PANTHER" id="PTHR14096:SF57">
    <property type="entry name" value="APOLIPOPROTEIN L4"/>
    <property type="match status" value="1"/>
</dbReference>
<evidence type="ECO:0000256" key="1">
    <source>
        <dbReference type="ARBA" id="ARBA00010090"/>
    </source>
</evidence>
<dbReference type="GO" id="GO:0042157">
    <property type="term" value="P:lipoprotein metabolic process"/>
    <property type="evidence" value="ECO:0007669"/>
    <property type="project" value="InterPro"/>
</dbReference>
<gene>
    <name evidence="2" type="ORF">Q7C36_016978</name>
</gene>
<dbReference type="EMBL" id="JAVHJS010000018">
    <property type="protein sequence ID" value="KAK2828988.1"/>
    <property type="molecule type" value="Genomic_DNA"/>
</dbReference>
<dbReference type="GO" id="GO:0006869">
    <property type="term" value="P:lipid transport"/>
    <property type="evidence" value="ECO:0007669"/>
    <property type="project" value="InterPro"/>
</dbReference>
<evidence type="ECO:0000313" key="3">
    <source>
        <dbReference type="Proteomes" id="UP001187315"/>
    </source>
</evidence>
<dbReference type="Proteomes" id="UP001187315">
    <property type="component" value="Unassembled WGS sequence"/>
</dbReference>
<dbReference type="GO" id="GO:0008289">
    <property type="term" value="F:lipid binding"/>
    <property type="evidence" value="ECO:0007669"/>
    <property type="project" value="InterPro"/>
</dbReference>
<reference evidence="2" key="1">
    <citation type="submission" date="2023-08" db="EMBL/GenBank/DDBJ databases">
        <title>Pelteobagrus vachellii genome.</title>
        <authorList>
            <person name="Liu H."/>
        </authorList>
    </citation>
    <scope>NUCLEOTIDE SEQUENCE</scope>
    <source>
        <strain evidence="2">PRFRI_2022a</strain>
        <tissue evidence="2">Muscle</tissue>
    </source>
</reference>
<name>A0AA88M2R3_TACVA</name>
<comment type="caution">
    <text evidence="2">The sequence shown here is derived from an EMBL/GenBank/DDBJ whole genome shotgun (WGS) entry which is preliminary data.</text>
</comment>
<sequence>MDQTIREKLQEQLSDYILDTLKYTATVKEFCDRESKWTLQRETELDEMMDIKDRADQITLKFEHVQKAENKTKAFGKYMQSSLTQVTADSKRQVLEKELGEVLKNTLEGLEKLQHFLVAVEKLAVTSLFVFMGESFMPKGVSSMSVRSVISAARMVSPLLVYFKRDDGAYFLPSLSNVEVLAFQLDKYIRVTQQICKKMESFLWINGKSSVKLNLIMTEEQKHYDHLLQLNKIRMDESFRLTYLFGVKAQDFIKLFTERHNRMLQFLCDLDEAAVQLNKMKLGSNISTVAGSSVGIAGGVLSIVGLALAPVTAGVSLALTLTGVGLGVTSGVNSIVTGITEMAVNKHHGNNANSIFIRFMEDVQKIQDCVEDVASRESPIADDVLTKVKVIKVAACAGAVGKGIDAFVDGASAAKALRSKQMIAEAVNVGLQEAKASRSIKGLAADLPYIGQLAKGTPLALSKSARAGFITVNALFIVLDVLLICKDSISLSKGSRKKVAQLIRSRSVLWRSEVEAWKKIHDHLCEATSWFYNNQEILEQPFTFME</sequence>
<comment type="similarity">
    <text evidence="1">Belongs to the apolipoprotein L family.</text>
</comment>
<dbReference type="PANTHER" id="PTHR14096">
    <property type="entry name" value="APOLIPOPROTEIN L"/>
    <property type="match status" value="1"/>
</dbReference>
<dbReference type="AlphaFoldDB" id="A0AA88M2R3"/>
<organism evidence="2 3">
    <name type="scientific">Tachysurus vachellii</name>
    <name type="common">Darkbarbel catfish</name>
    <name type="synonym">Pelteobagrus vachellii</name>
    <dbReference type="NCBI Taxonomy" id="175792"/>
    <lineage>
        <taxon>Eukaryota</taxon>
        <taxon>Metazoa</taxon>
        <taxon>Chordata</taxon>
        <taxon>Craniata</taxon>
        <taxon>Vertebrata</taxon>
        <taxon>Euteleostomi</taxon>
        <taxon>Actinopterygii</taxon>
        <taxon>Neopterygii</taxon>
        <taxon>Teleostei</taxon>
        <taxon>Ostariophysi</taxon>
        <taxon>Siluriformes</taxon>
        <taxon>Bagridae</taxon>
        <taxon>Tachysurus</taxon>
    </lineage>
</organism>
<evidence type="ECO:0000313" key="2">
    <source>
        <dbReference type="EMBL" id="KAK2828988.1"/>
    </source>
</evidence>
<keyword evidence="3" id="KW-1185">Reference proteome</keyword>
<dbReference type="GO" id="GO:0005576">
    <property type="term" value="C:extracellular region"/>
    <property type="evidence" value="ECO:0007669"/>
    <property type="project" value="InterPro"/>
</dbReference>